<organism evidence="25 26">
    <name type="scientific">Megalops atlanticus</name>
    <name type="common">Tarpon</name>
    <name type="synonym">Clupea gigantea</name>
    <dbReference type="NCBI Taxonomy" id="7932"/>
    <lineage>
        <taxon>Eukaryota</taxon>
        <taxon>Metazoa</taxon>
        <taxon>Chordata</taxon>
        <taxon>Craniata</taxon>
        <taxon>Vertebrata</taxon>
        <taxon>Euteleostomi</taxon>
        <taxon>Actinopterygii</taxon>
        <taxon>Neopterygii</taxon>
        <taxon>Teleostei</taxon>
        <taxon>Elopiformes</taxon>
        <taxon>Megalopidae</taxon>
        <taxon>Megalops</taxon>
    </lineage>
</organism>
<feature type="transmembrane region" description="Helical" evidence="23">
    <location>
        <begin position="434"/>
        <end position="453"/>
    </location>
</feature>
<dbReference type="GO" id="GO:0032728">
    <property type="term" value="P:positive regulation of interferon-beta production"/>
    <property type="evidence" value="ECO:0007669"/>
    <property type="project" value="UniProtKB-ARBA"/>
</dbReference>
<evidence type="ECO:0000313" key="25">
    <source>
        <dbReference type="EMBL" id="KAG7458686.1"/>
    </source>
</evidence>
<evidence type="ECO:0000256" key="19">
    <source>
        <dbReference type="ARBA" id="ARBA00071084"/>
    </source>
</evidence>
<dbReference type="InterPro" id="IPR042144">
    <property type="entry name" value="CARD_IPS1"/>
</dbReference>
<evidence type="ECO:0000256" key="8">
    <source>
        <dbReference type="ARBA" id="ARBA00022692"/>
    </source>
</evidence>
<evidence type="ECO:0000256" key="2">
    <source>
        <dbReference type="ARBA" id="ARBA00004572"/>
    </source>
</evidence>
<dbReference type="GO" id="GO:1900227">
    <property type="term" value="P:positive regulation of NLRP3 inflammasome complex assembly"/>
    <property type="evidence" value="ECO:0007669"/>
    <property type="project" value="UniProtKB-ARBA"/>
</dbReference>
<name>A0A9D3T2Q6_MEGAT</name>
<evidence type="ECO:0000256" key="11">
    <source>
        <dbReference type="ARBA" id="ARBA00022859"/>
    </source>
</evidence>
<evidence type="ECO:0000256" key="6">
    <source>
        <dbReference type="ARBA" id="ARBA00022581"/>
    </source>
</evidence>
<evidence type="ECO:0000256" key="18">
    <source>
        <dbReference type="ARBA" id="ARBA00023288"/>
    </source>
</evidence>
<accession>A0A9D3T2Q6</accession>
<keyword evidence="18" id="KW-0449">Lipoprotein</keyword>
<keyword evidence="3" id="KW-0488">Methylation</keyword>
<evidence type="ECO:0000256" key="21">
    <source>
        <dbReference type="ARBA" id="ARBA00083233"/>
    </source>
</evidence>
<evidence type="ECO:0000256" key="17">
    <source>
        <dbReference type="ARBA" id="ARBA00023140"/>
    </source>
</evidence>
<evidence type="ECO:0000256" key="16">
    <source>
        <dbReference type="ARBA" id="ARBA00023139"/>
    </source>
</evidence>
<keyword evidence="16" id="KW-0564">Palmitate</keyword>
<keyword evidence="5" id="KW-0597">Phosphoprotein</keyword>
<evidence type="ECO:0000256" key="10">
    <source>
        <dbReference type="ARBA" id="ARBA00022843"/>
    </source>
</evidence>
<evidence type="ECO:0000256" key="3">
    <source>
        <dbReference type="ARBA" id="ARBA00022481"/>
    </source>
</evidence>
<dbReference type="GO" id="GO:0002753">
    <property type="term" value="P:cytoplasmic pattern recognition receptor signaling pathway"/>
    <property type="evidence" value="ECO:0007669"/>
    <property type="project" value="UniProtKB-ARBA"/>
</dbReference>
<feature type="compositionally biased region" description="Polar residues" evidence="22">
    <location>
        <begin position="240"/>
        <end position="257"/>
    </location>
</feature>
<keyword evidence="10" id="KW-0832">Ubl conjugation</keyword>
<evidence type="ECO:0000256" key="4">
    <source>
        <dbReference type="ARBA" id="ARBA00022499"/>
    </source>
</evidence>
<evidence type="ECO:0000256" key="22">
    <source>
        <dbReference type="SAM" id="MobiDB-lite"/>
    </source>
</evidence>
<keyword evidence="11" id="KW-0391">Immunity</keyword>
<evidence type="ECO:0000256" key="7">
    <source>
        <dbReference type="ARBA" id="ARBA00022588"/>
    </source>
</evidence>
<keyword evidence="7" id="KW-0399">Innate immunity</keyword>
<dbReference type="GO" id="GO:0045087">
    <property type="term" value="P:innate immune response"/>
    <property type="evidence" value="ECO:0007669"/>
    <property type="project" value="UniProtKB-KW"/>
</dbReference>
<evidence type="ECO:0000256" key="20">
    <source>
        <dbReference type="ARBA" id="ARBA00082620"/>
    </source>
</evidence>
<keyword evidence="9" id="KW-1000">Mitochondrion outer membrane</keyword>
<keyword evidence="13" id="KW-0051">Antiviral defense</keyword>
<dbReference type="GO" id="GO:0070585">
    <property type="term" value="P:protein localization to mitochondrion"/>
    <property type="evidence" value="ECO:0007669"/>
    <property type="project" value="UniProtKB-ARBA"/>
</dbReference>
<feature type="compositionally biased region" description="Polar residues" evidence="22">
    <location>
        <begin position="170"/>
        <end position="179"/>
    </location>
</feature>
<feature type="compositionally biased region" description="Low complexity" evidence="22">
    <location>
        <begin position="122"/>
        <end position="139"/>
    </location>
</feature>
<dbReference type="GO" id="GO:0035591">
    <property type="term" value="F:signaling adaptor activity"/>
    <property type="evidence" value="ECO:0007669"/>
    <property type="project" value="UniProtKB-ARBA"/>
</dbReference>
<keyword evidence="17" id="KW-0576">Peroxisome</keyword>
<dbReference type="EMBL" id="JAFDVH010000020">
    <property type="protein sequence ID" value="KAG7458686.1"/>
    <property type="molecule type" value="Genomic_DNA"/>
</dbReference>
<gene>
    <name evidence="25" type="ORF">MATL_G00223220</name>
</gene>
<dbReference type="GO" id="GO:0032755">
    <property type="term" value="P:positive regulation of interleukin-6 production"/>
    <property type="evidence" value="ECO:0007669"/>
    <property type="project" value="UniProtKB-ARBA"/>
</dbReference>
<dbReference type="Gene3D" id="1.10.533.10">
    <property type="entry name" value="Death Domain, Fas"/>
    <property type="match status" value="1"/>
</dbReference>
<evidence type="ECO:0000259" key="24">
    <source>
        <dbReference type="Pfam" id="PF16739"/>
    </source>
</evidence>
<evidence type="ECO:0000313" key="26">
    <source>
        <dbReference type="Proteomes" id="UP001046870"/>
    </source>
</evidence>
<comment type="caution">
    <text evidence="25">The sequence shown here is derived from an EMBL/GenBank/DDBJ whole genome shotgun (WGS) entry which is preliminary data.</text>
</comment>
<evidence type="ECO:0000256" key="14">
    <source>
        <dbReference type="ARBA" id="ARBA00023128"/>
    </source>
</evidence>
<dbReference type="GO" id="GO:0045071">
    <property type="term" value="P:negative regulation of viral genome replication"/>
    <property type="evidence" value="ECO:0007669"/>
    <property type="project" value="UniProtKB-ARBA"/>
</dbReference>
<reference evidence="25" key="1">
    <citation type="submission" date="2021-01" db="EMBL/GenBank/DDBJ databases">
        <authorList>
            <person name="Zahm M."/>
            <person name="Roques C."/>
            <person name="Cabau C."/>
            <person name="Klopp C."/>
            <person name="Donnadieu C."/>
            <person name="Jouanno E."/>
            <person name="Lampietro C."/>
            <person name="Louis A."/>
            <person name="Herpin A."/>
            <person name="Echchiki A."/>
            <person name="Berthelot C."/>
            <person name="Parey E."/>
            <person name="Roest-Crollius H."/>
            <person name="Braasch I."/>
            <person name="Postlethwait J."/>
            <person name="Bobe J."/>
            <person name="Montfort J."/>
            <person name="Bouchez O."/>
            <person name="Begum T."/>
            <person name="Mejri S."/>
            <person name="Adams A."/>
            <person name="Chen W.-J."/>
            <person name="Guiguen Y."/>
        </authorList>
    </citation>
    <scope>NUCLEOTIDE SEQUENCE</scope>
    <source>
        <strain evidence="25">YG-15Mar2019-1</strain>
        <tissue evidence="25">Brain</tissue>
    </source>
</reference>
<dbReference type="InterPro" id="IPR031964">
    <property type="entry name" value="CARD_dom"/>
</dbReference>
<evidence type="ECO:0000256" key="12">
    <source>
        <dbReference type="ARBA" id="ARBA00022989"/>
    </source>
</evidence>
<dbReference type="InterPro" id="IPR011029">
    <property type="entry name" value="DEATH-like_dom_sf"/>
</dbReference>
<feature type="compositionally biased region" description="Low complexity" evidence="22">
    <location>
        <begin position="282"/>
        <end position="291"/>
    </location>
</feature>
<protein>
    <recommendedName>
        <fullName evidence="19">Mitochondrial antiviral-signaling protein</fullName>
    </recommendedName>
    <alternativeName>
        <fullName evidence="20">Interferon beta promoter stimulator protein 1</fullName>
    </alternativeName>
    <alternativeName>
        <fullName evidence="21">Virus-induced-signaling adapter</fullName>
    </alternativeName>
</protein>
<dbReference type="GO" id="GO:1900063">
    <property type="term" value="P:regulation of peroxisome organization"/>
    <property type="evidence" value="ECO:0007669"/>
    <property type="project" value="UniProtKB-ARBA"/>
</dbReference>
<dbReference type="AlphaFoldDB" id="A0A9D3T2Q6"/>
<comment type="subcellular location">
    <subcellularLocation>
        <location evidence="2">Mitochondrion outer membrane</location>
        <topology evidence="2">Single-pass membrane protein</topology>
    </subcellularLocation>
    <subcellularLocation>
        <location evidence="1">Peroxisome</location>
    </subcellularLocation>
</comment>
<dbReference type="GO" id="GO:0032727">
    <property type="term" value="P:positive regulation of interferon-alpha production"/>
    <property type="evidence" value="ECO:0007669"/>
    <property type="project" value="UniProtKB-ARBA"/>
</dbReference>
<feature type="domain" description="Caspase recruitment" evidence="24">
    <location>
        <begin position="6"/>
        <end position="93"/>
    </location>
</feature>
<dbReference type="Pfam" id="PF16739">
    <property type="entry name" value="CARD_2"/>
    <property type="match status" value="1"/>
</dbReference>
<feature type="region of interest" description="Disordered" evidence="22">
    <location>
        <begin position="170"/>
        <end position="427"/>
    </location>
</feature>
<evidence type="ECO:0000256" key="23">
    <source>
        <dbReference type="SAM" id="Phobius"/>
    </source>
</evidence>
<dbReference type="Proteomes" id="UP001046870">
    <property type="component" value="Chromosome 20"/>
</dbReference>
<dbReference type="FunFam" id="1.10.533.10:FF:000063">
    <property type="entry name" value="Mitochondrial antiviral-signaling protein"/>
    <property type="match status" value="1"/>
</dbReference>
<keyword evidence="8 23" id="KW-0812">Transmembrane</keyword>
<feature type="compositionally biased region" description="Low complexity" evidence="22">
    <location>
        <begin position="195"/>
        <end position="207"/>
    </location>
</feature>
<keyword evidence="26" id="KW-1185">Reference proteome</keyword>
<dbReference type="CDD" id="cd08811">
    <property type="entry name" value="CARD_IPS1"/>
    <property type="match status" value="1"/>
</dbReference>
<keyword evidence="15 23" id="KW-0472">Membrane</keyword>
<dbReference type="GO" id="GO:0051607">
    <property type="term" value="P:defense response to virus"/>
    <property type="evidence" value="ECO:0007669"/>
    <property type="project" value="UniProtKB-KW"/>
</dbReference>
<feature type="compositionally biased region" description="Polar residues" evidence="22">
    <location>
        <begin position="336"/>
        <end position="359"/>
    </location>
</feature>
<dbReference type="GO" id="GO:0002230">
    <property type="term" value="P:positive regulation of defense response to virus by host"/>
    <property type="evidence" value="ECO:0007669"/>
    <property type="project" value="UniProtKB-ARBA"/>
</dbReference>
<keyword evidence="6" id="KW-0945">Host-virus interaction</keyword>
<feature type="region of interest" description="Disordered" evidence="22">
    <location>
        <begin position="109"/>
        <end position="157"/>
    </location>
</feature>
<keyword evidence="4" id="KW-1017">Isopeptide bond</keyword>
<sequence length="455" mass="47867">MPYANDKLYDGYLRHNMGKFVSIVRVREILPHLPCLTQSDRDEIEAKRESTGNYNAMQLLLDCLKRRENWPSELIRALECCEHRELADEIRAEYESLKVPRNGSVSAPVVCATPSPAPSPSSPRHTTPETETTAVVTPSGHVAPQPGAASGDGSLVPNHMEVPAVVVPSQNPAAQSEGNPPSASPQAAPSPPSSTPVAPETPTSAPAVIAPAPQVSPVKSPVQDTRPPAVSAIQEPVENSDPTFNQAAANRGNAQPPQGSPAHQAPTRPVASSANADHTDGRASSSPAARVAADEDDECFSKPGTLHSLRDVPAPRAVQAAEGPGLPPVAEEPYSGGSSRLQMSGSTSGGSESPATALSWNEPEEDHYESVHQSLLSGQDVRVSVGHVSEGAPVPNYAGQTPAAPSENCHQGMGAGPGRRQSEPERERSLLKKYYIPAATIAGLSALVMLWRLRN</sequence>
<evidence type="ECO:0000256" key="1">
    <source>
        <dbReference type="ARBA" id="ARBA00004275"/>
    </source>
</evidence>
<keyword evidence="12 23" id="KW-1133">Transmembrane helix</keyword>
<dbReference type="GO" id="GO:0005741">
    <property type="term" value="C:mitochondrial outer membrane"/>
    <property type="evidence" value="ECO:0007669"/>
    <property type="project" value="UniProtKB-SubCell"/>
</dbReference>
<dbReference type="GO" id="GO:0005777">
    <property type="term" value="C:peroxisome"/>
    <property type="evidence" value="ECO:0007669"/>
    <property type="project" value="UniProtKB-SubCell"/>
</dbReference>
<proteinExistence type="predicted"/>
<evidence type="ECO:0000256" key="9">
    <source>
        <dbReference type="ARBA" id="ARBA00022787"/>
    </source>
</evidence>
<evidence type="ECO:0000256" key="15">
    <source>
        <dbReference type="ARBA" id="ARBA00023136"/>
    </source>
</evidence>
<keyword evidence="14" id="KW-0496">Mitochondrion</keyword>
<dbReference type="OrthoDB" id="9909785at2759"/>
<evidence type="ECO:0000256" key="5">
    <source>
        <dbReference type="ARBA" id="ARBA00022553"/>
    </source>
</evidence>
<evidence type="ECO:0000256" key="13">
    <source>
        <dbReference type="ARBA" id="ARBA00023118"/>
    </source>
</evidence>